<dbReference type="Proteomes" id="UP000176998">
    <property type="component" value="Unassembled WGS sequence"/>
</dbReference>
<dbReference type="GeneID" id="34560628"/>
<evidence type="ECO:0000313" key="2">
    <source>
        <dbReference type="Proteomes" id="UP000176998"/>
    </source>
</evidence>
<proteinExistence type="predicted"/>
<dbReference type="RefSeq" id="XP_022474383.1">
    <property type="nucleotide sequence ID" value="XM_022619118.1"/>
</dbReference>
<comment type="caution">
    <text evidence="1">The sequence shown here is derived from an EMBL/GenBank/DDBJ whole genome shotgun (WGS) entry which is preliminary data.</text>
</comment>
<evidence type="ECO:0000313" key="1">
    <source>
        <dbReference type="EMBL" id="OHE97228.1"/>
    </source>
</evidence>
<feature type="non-terminal residue" evidence="1">
    <location>
        <position position="1"/>
    </location>
</feature>
<dbReference type="AlphaFoldDB" id="A0A1G4B6Z2"/>
<protein>
    <submittedName>
        <fullName evidence="1">Uncharacterized protein</fullName>
    </submittedName>
</protein>
<name>A0A1G4B6Z2_9PEZI</name>
<accession>A0A1G4B6Z2</accession>
<sequence>TPGTTDEQDGQVLYPTHAVLSNSWFLPATLRYEKVLAPALWGYIVACEYLSQEVVTRVLATDANSQSRLSTSQEQLNKLLAVTLPRCCMVMAGRTIS</sequence>
<gene>
    <name evidence="1" type="ORF">CORC01_07482</name>
</gene>
<organism evidence="1 2">
    <name type="scientific">Colletotrichum orchidophilum</name>
    <dbReference type="NCBI Taxonomy" id="1209926"/>
    <lineage>
        <taxon>Eukaryota</taxon>
        <taxon>Fungi</taxon>
        <taxon>Dikarya</taxon>
        <taxon>Ascomycota</taxon>
        <taxon>Pezizomycotina</taxon>
        <taxon>Sordariomycetes</taxon>
        <taxon>Hypocreomycetidae</taxon>
        <taxon>Glomerellales</taxon>
        <taxon>Glomerellaceae</taxon>
        <taxon>Colletotrichum</taxon>
    </lineage>
</organism>
<reference evidence="1 2" key="1">
    <citation type="submission" date="2016-09" db="EMBL/GenBank/DDBJ databases">
        <authorList>
            <person name="Capua I."/>
            <person name="De Benedictis P."/>
            <person name="Joannis T."/>
            <person name="Lombin L.H."/>
            <person name="Cattoli G."/>
        </authorList>
    </citation>
    <scope>NUCLEOTIDE SEQUENCE [LARGE SCALE GENOMIC DNA]</scope>
    <source>
        <strain evidence="1 2">IMI 309357</strain>
    </source>
</reference>
<dbReference type="EMBL" id="MJBS01000060">
    <property type="protein sequence ID" value="OHE97228.1"/>
    <property type="molecule type" value="Genomic_DNA"/>
</dbReference>
<keyword evidence="2" id="KW-1185">Reference proteome</keyword>